<dbReference type="AlphaFoldDB" id="A0A2P1PWS5"/>
<protein>
    <submittedName>
        <fullName evidence="1">Uncharacterized protein</fullName>
    </submittedName>
</protein>
<reference evidence="1 2" key="2">
    <citation type="submission" date="2018-03" db="EMBL/GenBank/DDBJ databases">
        <authorList>
            <person name="Keele B.F."/>
        </authorList>
    </citation>
    <scope>NUCLEOTIDE SEQUENCE [LARGE SCALE GENOMIC DNA]</scope>
    <source>
        <strain evidence="1 2">D13</strain>
    </source>
</reference>
<accession>A0A2P1PWS5</accession>
<dbReference type="EMBL" id="CP027860">
    <property type="protein sequence ID" value="AVP99282.1"/>
    <property type="molecule type" value="Genomic_DNA"/>
</dbReference>
<dbReference type="Proteomes" id="UP000241074">
    <property type="component" value="Chromosome"/>
</dbReference>
<keyword evidence="2" id="KW-1185">Reference proteome</keyword>
<reference evidence="1 2" key="1">
    <citation type="submission" date="2018-03" db="EMBL/GenBank/DDBJ databases">
        <title>Ahniella affigens gen. nov., sp. nov., a gammaproteobacterium isolated from sandy soil near a stream.</title>
        <authorList>
            <person name="Ko Y."/>
            <person name="Kim J.-H."/>
        </authorList>
    </citation>
    <scope>NUCLEOTIDE SEQUENCE [LARGE SCALE GENOMIC DNA]</scope>
    <source>
        <strain evidence="1 2">D13</strain>
    </source>
</reference>
<dbReference type="KEGG" id="xba:C7S18_19855"/>
<sequence length="159" mass="17736">MNDEHIPEIQALLSVLEPYVTAELDSTGTLSAFAALLTDAGDVMMMLDPMRSAEPGSSYLQAILSSQQSLMRKHQVVAVAFCCAGFFEAQGVKEGGVEIRLECIDGRAIEVTYQFRREDRPWFNRHIGFLPKSRMEHRQVRSAKPTILKQHGDAQGNNL</sequence>
<organism evidence="1 2">
    <name type="scientific">Ahniella affigens</name>
    <dbReference type="NCBI Taxonomy" id="2021234"/>
    <lineage>
        <taxon>Bacteria</taxon>
        <taxon>Pseudomonadati</taxon>
        <taxon>Pseudomonadota</taxon>
        <taxon>Gammaproteobacteria</taxon>
        <taxon>Lysobacterales</taxon>
        <taxon>Rhodanobacteraceae</taxon>
        <taxon>Ahniella</taxon>
    </lineage>
</organism>
<name>A0A2P1PWS5_9GAMM</name>
<evidence type="ECO:0000313" key="1">
    <source>
        <dbReference type="EMBL" id="AVP99282.1"/>
    </source>
</evidence>
<evidence type="ECO:0000313" key="2">
    <source>
        <dbReference type="Proteomes" id="UP000241074"/>
    </source>
</evidence>
<gene>
    <name evidence="1" type="ORF">C7S18_19855</name>
</gene>
<dbReference type="RefSeq" id="WP_106893202.1">
    <property type="nucleotide sequence ID" value="NZ_CP027860.1"/>
</dbReference>
<proteinExistence type="predicted"/>